<evidence type="ECO:0000313" key="2">
    <source>
        <dbReference type="Proteomes" id="UP000238823"/>
    </source>
</evidence>
<dbReference type="GO" id="GO:0005829">
    <property type="term" value="C:cytosol"/>
    <property type="evidence" value="ECO:0007669"/>
    <property type="project" value="TreeGrafter"/>
</dbReference>
<dbReference type="EMBL" id="PVNL01000118">
    <property type="protein sequence ID" value="PRQ00474.1"/>
    <property type="molecule type" value="Genomic_DNA"/>
</dbReference>
<accession>A0A2S9Y5V4</accession>
<dbReference type="OrthoDB" id="9809792at2"/>
<dbReference type="AlphaFoldDB" id="A0A2S9Y5V4"/>
<dbReference type="RefSeq" id="WP_106092827.1">
    <property type="nucleotide sequence ID" value="NZ_PVNL01000118.1"/>
</dbReference>
<name>A0A2S9Y5V4_9BACT</name>
<dbReference type="PANTHER" id="PTHR11803:SF44">
    <property type="entry name" value="RUTC FAMILY PROTEIN YJGH"/>
    <property type="match status" value="1"/>
</dbReference>
<protein>
    <submittedName>
        <fullName evidence="1">RutC family protein YjgH</fullName>
    </submittedName>
</protein>
<dbReference type="InterPro" id="IPR006175">
    <property type="entry name" value="YjgF/YER057c/UK114"/>
</dbReference>
<dbReference type="InterPro" id="IPR035959">
    <property type="entry name" value="RutC-like_sf"/>
</dbReference>
<dbReference type="SUPFAM" id="SSF55298">
    <property type="entry name" value="YjgF-like"/>
    <property type="match status" value="1"/>
</dbReference>
<dbReference type="Proteomes" id="UP000238823">
    <property type="component" value="Unassembled WGS sequence"/>
</dbReference>
<proteinExistence type="predicted"/>
<dbReference type="Pfam" id="PF01042">
    <property type="entry name" value="Ribonuc_L-PSP"/>
    <property type="match status" value="1"/>
</dbReference>
<gene>
    <name evidence="1" type="primary">yjgH</name>
    <name evidence="1" type="ORF">ENSA7_59680</name>
</gene>
<dbReference type="PANTHER" id="PTHR11803">
    <property type="entry name" value="2-IMINOBUTANOATE/2-IMINOPROPANOATE DEAMINASE RIDA"/>
    <property type="match status" value="1"/>
</dbReference>
<organism evidence="1 2">
    <name type="scientific">Enhygromyxa salina</name>
    <dbReference type="NCBI Taxonomy" id="215803"/>
    <lineage>
        <taxon>Bacteria</taxon>
        <taxon>Pseudomonadati</taxon>
        <taxon>Myxococcota</taxon>
        <taxon>Polyangia</taxon>
        <taxon>Nannocystales</taxon>
        <taxon>Nannocystaceae</taxon>
        <taxon>Enhygromyxa</taxon>
    </lineage>
</organism>
<reference evidence="1 2" key="1">
    <citation type="submission" date="2018-03" db="EMBL/GenBank/DDBJ databases">
        <title>Draft Genome Sequences of the Obligatory Marine Myxobacteria Enhygromyxa salina SWB007.</title>
        <authorList>
            <person name="Poehlein A."/>
            <person name="Moghaddam J.A."/>
            <person name="Harms H."/>
            <person name="Alanjari M."/>
            <person name="Koenig G.M."/>
            <person name="Daniel R."/>
            <person name="Schaeberle T.F."/>
        </authorList>
    </citation>
    <scope>NUCLEOTIDE SEQUENCE [LARGE SCALE GENOMIC DNA]</scope>
    <source>
        <strain evidence="1 2">SWB007</strain>
    </source>
</reference>
<sequence length="129" mass="13734">MTRDVVFPADPHSLYEAHGYSPAVRSGGLLHVSGQVGARHDGSPEVGFEAQARLAFENLEAVLRAAGCSFDDVVDVTLFVVDPEAHLEVLVPILQAHFGRPYPALTAVGVTWLAGFDVEVKVVAQLPSS</sequence>
<comment type="caution">
    <text evidence="1">The sequence shown here is derived from an EMBL/GenBank/DDBJ whole genome shotgun (WGS) entry which is preliminary data.</text>
</comment>
<dbReference type="Gene3D" id="3.30.1330.40">
    <property type="entry name" value="RutC-like"/>
    <property type="match status" value="1"/>
</dbReference>
<evidence type="ECO:0000313" key="1">
    <source>
        <dbReference type="EMBL" id="PRQ00474.1"/>
    </source>
</evidence>
<dbReference type="CDD" id="cd02198">
    <property type="entry name" value="YjgH_like"/>
    <property type="match status" value="1"/>
</dbReference>
<dbReference type="InterPro" id="IPR038743">
    <property type="entry name" value="YjgH-like"/>
</dbReference>
<dbReference type="GO" id="GO:0019239">
    <property type="term" value="F:deaminase activity"/>
    <property type="evidence" value="ECO:0007669"/>
    <property type="project" value="TreeGrafter"/>
</dbReference>